<dbReference type="EMBL" id="HADZ01013413">
    <property type="protein sequence ID" value="SBP77354.1"/>
    <property type="molecule type" value="Transcribed_RNA"/>
</dbReference>
<gene>
    <name evidence="2" type="primary">Nfu_g_1_017011</name>
</gene>
<name>A0A1A8CCH9_NOTKA</name>
<dbReference type="AlphaFoldDB" id="A0A1A8CCH9"/>
<reference evidence="2" key="1">
    <citation type="submission" date="2016-05" db="EMBL/GenBank/DDBJ databases">
        <authorList>
            <person name="Lavstsen T."/>
            <person name="Jespersen J.S."/>
        </authorList>
    </citation>
    <scope>NUCLEOTIDE SEQUENCE</scope>
    <source>
        <tissue evidence="2">Brain</tissue>
    </source>
</reference>
<evidence type="ECO:0000313" key="2">
    <source>
        <dbReference type="EMBL" id="SBP77354.1"/>
    </source>
</evidence>
<organism evidence="2">
    <name type="scientific">Nothobranchius kadleci</name>
    <name type="common">African annual killifish</name>
    <dbReference type="NCBI Taxonomy" id="1051664"/>
    <lineage>
        <taxon>Eukaryota</taxon>
        <taxon>Metazoa</taxon>
        <taxon>Chordata</taxon>
        <taxon>Craniata</taxon>
        <taxon>Vertebrata</taxon>
        <taxon>Euteleostomi</taxon>
        <taxon>Actinopterygii</taxon>
        <taxon>Neopterygii</taxon>
        <taxon>Teleostei</taxon>
        <taxon>Neoteleostei</taxon>
        <taxon>Acanthomorphata</taxon>
        <taxon>Ovalentaria</taxon>
        <taxon>Atherinomorphae</taxon>
        <taxon>Cyprinodontiformes</taxon>
        <taxon>Nothobranchiidae</taxon>
        <taxon>Nothobranchius</taxon>
    </lineage>
</organism>
<sequence>GHCKQQVGGISGDTDKTPTSIPDRFKRDKPFAES</sequence>
<feature type="region of interest" description="Disordered" evidence="1">
    <location>
        <begin position="1"/>
        <end position="34"/>
    </location>
</feature>
<feature type="compositionally biased region" description="Basic and acidic residues" evidence="1">
    <location>
        <begin position="23"/>
        <end position="34"/>
    </location>
</feature>
<accession>A0A1A8CCH9</accession>
<feature type="non-terminal residue" evidence="2">
    <location>
        <position position="1"/>
    </location>
</feature>
<evidence type="ECO:0000256" key="1">
    <source>
        <dbReference type="SAM" id="MobiDB-lite"/>
    </source>
</evidence>
<protein>
    <submittedName>
        <fullName evidence="2">Uncharacterized protein</fullName>
    </submittedName>
</protein>
<proteinExistence type="predicted"/>
<reference evidence="2" key="2">
    <citation type="submission" date="2016-06" db="EMBL/GenBank/DDBJ databases">
        <title>The genome of a short-lived fish provides insights into sex chromosome evolution and the genetic control of aging.</title>
        <authorList>
            <person name="Reichwald K."/>
            <person name="Felder M."/>
            <person name="Petzold A."/>
            <person name="Koch P."/>
            <person name="Groth M."/>
            <person name="Platzer M."/>
        </authorList>
    </citation>
    <scope>NUCLEOTIDE SEQUENCE</scope>
    <source>
        <tissue evidence="2">Brain</tissue>
    </source>
</reference>